<protein>
    <submittedName>
        <fullName evidence="2">Uncharacterized protein</fullName>
    </submittedName>
</protein>
<dbReference type="AlphaFoldDB" id="A0A1V3INI5"/>
<feature type="transmembrane region" description="Helical" evidence="1">
    <location>
        <begin position="12"/>
        <end position="29"/>
    </location>
</feature>
<evidence type="ECO:0000313" key="3">
    <source>
        <dbReference type="Proteomes" id="UP000189433"/>
    </source>
</evidence>
<reference evidence="2 3" key="1">
    <citation type="submission" date="2016-10" db="EMBL/GenBank/DDBJ databases">
        <title>Rodentibacter gen. nov. and new species.</title>
        <authorList>
            <person name="Christensen H."/>
        </authorList>
    </citation>
    <scope>NUCLEOTIDE SEQUENCE [LARGE SCALE GENOMIC DNA]</scope>
    <source>
        <strain evidence="2 3">CCUG17206</strain>
    </source>
</reference>
<organism evidence="2 3">
    <name type="scientific">Rodentibacter rarus</name>
    <dbReference type="NCBI Taxonomy" id="1908260"/>
    <lineage>
        <taxon>Bacteria</taxon>
        <taxon>Pseudomonadati</taxon>
        <taxon>Pseudomonadota</taxon>
        <taxon>Gammaproteobacteria</taxon>
        <taxon>Pasteurellales</taxon>
        <taxon>Pasteurellaceae</taxon>
        <taxon>Rodentibacter</taxon>
    </lineage>
</organism>
<proteinExistence type="predicted"/>
<keyword evidence="1" id="KW-1133">Transmembrane helix</keyword>
<dbReference type="STRING" id="1908260.BKK50_05110"/>
<dbReference type="Proteomes" id="UP000189433">
    <property type="component" value="Unassembled WGS sequence"/>
</dbReference>
<evidence type="ECO:0000256" key="1">
    <source>
        <dbReference type="SAM" id="Phobius"/>
    </source>
</evidence>
<keyword evidence="1" id="KW-0812">Transmembrane</keyword>
<name>A0A1V3INI5_9PAST</name>
<accession>A0A1V3INI5</accession>
<gene>
    <name evidence="2" type="ORF">BKK50_05110</name>
</gene>
<keyword evidence="1" id="KW-0472">Membrane</keyword>
<feature type="transmembrane region" description="Helical" evidence="1">
    <location>
        <begin position="41"/>
        <end position="61"/>
    </location>
</feature>
<keyword evidence="3" id="KW-1185">Reference proteome</keyword>
<evidence type="ECO:0000313" key="2">
    <source>
        <dbReference type="EMBL" id="OOF43350.1"/>
    </source>
</evidence>
<sequence length="204" mass="24081">MKQLWSTAKFSIGLIAGTLFGIVMANSIYMDFLSGKLHEWLSGIGALIAAIFSGLALRSTYKIWKTDKILRCIRELKDNYRQHFIPTFNCFNADYDDIEEYYSKVWHTNWNIEFYLNRLDEIYVVSQSKTRNIIQDFKDDLTNLHQKYKRIKTTLSEGFHSQQTQDGNYFIYDAQPDIDEFIPLINEYAQKQKAFLKQLNNEIK</sequence>
<comment type="caution">
    <text evidence="2">The sequence shown here is derived from an EMBL/GenBank/DDBJ whole genome shotgun (WGS) entry which is preliminary data.</text>
</comment>
<dbReference type="EMBL" id="MLHJ01000039">
    <property type="protein sequence ID" value="OOF43350.1"/>
    <property type="molecule type" value="Genomic_DNA"/>
</dbReference>